<dbReference type="Gene3D" id="3.90.550.10">
    <property type="entry name" value="Spore Coat Polysaccharide Biosynthesis Protein SpsA, Chain A"/>
    <property type="match status" value="1"/>
</dbReference>
<dbReference type="EMBL" id="MHCZ01000007">
    <property type="protein sequence ID" value="OGY30348.1"/>
    <property type="molecule type" value="Genomic_DNA"/>
</dbReference>
<organism evidence="7 8">
    <name type="scientific">Candidatus Woykebacteria bacterium RIFCSPHIGHO2_12_FULL_45_10</name>
    <dbReference type="NCBI Taxonomy" id="1802603"/>
    <lineage>
        <taxon>Bacteria</taxon>
        <taxon>Candidatus Woykeibacteriota</taxon>
    </lineage>
</organism>
<dbReference type="Proteomes" id="UP000178068">
    <property type="component" value="Unassembled WGS sequence"/>
</dbReference>
<dbReference type="PANTHER" id="PTHR43646">
    <property type="entry name" value="GLYCOSYLTRANSFERASE"/>
    <property type="match status" value="1"/>
</dbReference>
<dbReference type="GO" id="GO:0005886">
    <property type="term" value="C:plasma membrane"/>
    <property type="evidence" value="ECO:0007669"/>
    <property type="project" value="UniProtKB-SubCell"/>
</dbReference>
<evidence type="ECO:0000256" key="1">
    <source>
        <dbReference type="ARBA" id="ARBA00004236"/>
    </source>
</evidence>
<comment type="subcellular location">
    <subcellularLocation>
        <location evidence="1">Cell membrane</location>
    </subcellularLocation>
</comment>
<dbReference type="STRING" id="1802603.A3F35_00780"/>
<evidence type="ECO:0000313" key="7">
    <source>
        <dbReference type="EMBL" id="OGY30348.1"/>
    </source>
</evidence>
<comment type="caution">
    <text evidence="7">The sequence shown here is derived from an EMBL/GenBank/DDBJ whole genome shotgun (WGS) entry which is preliminary data.</text>
</comment>
<dbReference type="Pfam" id="PF00535">
    <property type="entry name" value="Glycos_transf_2"/>
    <property type="match status" value="1"/>
</dbReference>
<accession>A0A1G1WRI3</accession>
<keyword evidence="5" id="KW-0472">Membrane</keyword>
<dbReference type="SUPFAM" id="SSF53448">
    <property type="entry name" value="Nucleotide-diphospho-sugar transferases"/>
    <property type="match status" value="1"/>
</dbReference>
<evidence type="ECO:0000256" key="2">
    <source>
        <dbReference type="ARBA" id="ARBA00022475"/>
    </source>
</evidence>
<gene>
    <name evidence="7" type="ORF">A3F35_00780</name>
</gene>
<dbReference type="InterPro" id="IPR029044">
    <property type="entry name" value="Nucleotide-diphossugar_trans"/>
</dbReference>
<protein>
    <recommendedName>
        <fullName evidence="6">Glycosyltransferase 2-like domain-containing protein</fullName>
    </recommendedName>
</protein>
<evidence type="ECO:0000256" key="5">
    <source>
        <dbReference type="ARBA" id="ARBA00023136"/>
    </source>
</evidence>
<evidence type="ECO:0000313" key="8">
    <source>
        <dbReference type="Proteomes" id="UP000178068"/>
    </source>
</evidence>
<keyword evidence="2" id="KW-1003">Cell membrane</keyword>
<dbReference type="PANTHER" id="PTHR43646:SF2">
    <property type="entry name" value="GLYCOSYLTRANSFERASE 2-LIKE DOMAIN-CONTAINING PROTEIN"/>
    <property type="match status" value="1"/>
</dbReference>
<keyword evidence="3" id="KW-0328">Glycosyltransferase</keyword>
<proteinExistence type="predicted"/>
<feature type="domain" description="Glycosyltransferase 2-like" evidence="6">
    <location>
        <begin position="6"/>
        <end position="163"/>
    </location>
</feature>
<evidence type="ECO:0000256" key="4">
    <source>
        <dbReference type="ARBA" id="ARBA00022679"/>
    </source>
</evidence>
<evidence type="ECO:0000256" key="3">
    <source>
        <dbReference type="ARBA" id="ARBA00022676"/>
    </source>
</evidence>
<keyword evidence="4" id="KW-0808">Transferase</keyword>
<dbReference type="AlphaFoldDB" id="A0A1G1WRI3"/>
<evidence type="ECO:0000259" key="6">
    <source>
        <dbReference type="Pfam" id="PF00535"/>
    </source>
</evidence>
<sequence>MNYFISVVIPAFNEEKYLPACLESLQNQDYPKEFYEVIVVDHESTDATAEVAKRFSAKVVVCHEKPIAAVRQTGYESAKGDIFVGTDSDTTAPQDWLRAINGIFQSRQEVVALTGTARFDSKSLVNRAMAEYLFPIAMQTMFAFGKKALNGFNFAVRATAFKQVGGFNRTLISAEDVDLGIRLAKVGQVVFEPALVVMTSSRRMDAGRSKFFMHHARNIVKFMILGKKPESFEDIR</sequence>
<reference evidence="7 8" key="1">
    <citation type="journal article" date="2016" name="Nat. Commun.">
        <title>Thousands of microbial genomes shed light on interconnected biogeochemical processes in an aquifer system.</title>
        <authorList>
            <person name="Anantharaman K."/>
            <person name="Brown C.T."/>
            <person name="Hug L.A."/>
            <person name="Sharon I."/>
            <person name="Castelle C.J."/>
            <person name="Probst A.J."/>
            <person name="Thomas B.C."/>
            <person name="Singh A."/>
            <person name="Wilkins M.J."/>
            <person name="Karaoz U."/>
            <person name="Brodie E.L."/>
            <person name="Williams K.H."/>
            <person name="Hubbard S.S."/>
            <person name="Banfield J.F."/>
        </authorList>
    </citation>
    <scope>NUCLEOTIDE SEQUENCE [LARGE SCALE GENOMIC DNA]</scope>
</reference>
<name>A0A1G1WRI3_9BACT</name>
<dbReference type="InterPro" id="IPR001173">
    <property type="entry name" value="Glyco_trans_2-like"/>
</dbReference>
<dbReference type="GO" id="GO:0016757">
    <property type="term" value="F:glycosyltransferase activity"/>
    <property type="evidence" value="ECO:0007669"/>
    <property type="project" value="UniProtKB-KW"/>
</dbReference>